<dbReference type="AlphaFoldDB" id="A0A378IV01"/>
<dbReference type="InterPro" id="IPR011250">
    <property type="entry name" value="OMP/PagP_B-barrel"/>
</dbReference>
<sequence length="244" mass="26414">MKKITILSLLAALAQSSYTYAGAMGVIDSTPCLISFLALEGGYTWNQIENYEFSLTGINGRLYSHKSDKGFSGRLAGGVIRPLNEQFALSSEIGFGYYGRTSLDQAGTIPSSLPVRLNIRNTLSGFDALVGVGYTASSYSLFFKTGALIQNMSTRTRANFTPFNVALANSVESINYTSVLPELKMEGAYNLSSDWALTASYFHAFGSNPKTTGNFNVNTLNASFNTNVRNPSLDTVMLGIQYSI</sequence>
<organism evidence="2 3">
    <name type="scientific">Legionella feeleii</name>
    <dbReference type="NCBI Taxonomy" id="453"/>
    <lineage>
        <taxon>Bacteria</taxon>
        <taxon>Pseudomonadati</taxon>
        <taxon>Pseudomonadota</taxon>
        <taxon>Gammaproteobacteria</taxon>
        <taxon>Legionellales</taxon>
        <taxon>Legionellaceae</taxon>
        <taxon>Legionella</taxon>
    </lineage>
</organism>
<accession>A0A378IV01</accession>
<evidence type="ECO:0000313" key="3">
    <source>
        <dbReference type="Proteomes" id="UP000254033"/>
    </source>
</evidence>
<feature type="signal peptide" evidence="1">
    <location>
        <begin position="1"/>
        <end position="21"/>
    </location>
</feature>
<protein>
    <submittedName>
        <fullName evidence="2">OmpA-like transmembrane domain protein</fullName>
    </submittedName>
</protein>
<dbReference type="SUPFAM" id="SSF56925">
    <property type="entry name" value="OMPA-like"/>
    <property type="match status" value="1"/>
</dbReference>
<keyword evidence="2" id="KW-0472">Membrane</keyword>
<dbReference type="RefSeq" id="WP_115175418.1">
    <property type="nucleotide sequence ID" value="NZ_UGNY01000001.1"/>
</dbReference>
<name>A0A378IV01_9GAMM</name>
<proteinExistence type="predicted"/>
<keyword evidence="1" id="KW-0732">Signal</keyword>
<evidence type="ECO:0000256" key="1">
    <source>
        <dbReference type="SAM" id="SignalP"/>
    </source>
</evidence>
<gene>
    <name evidence="2" type="ORF">NCTC11978_01920</name>
</gene>
<evidence type="ECO:0000313" key="2">
    <source>
        <dbReference type="EMBL" id="STX38732.1"/>
    </source>
</evidence>
<dbReference type="Proteomes" id="UP000254033">
    <property type="component" value="Unassembled WGS sequence"/>
</dbReference>
<reference evidence="2 3" key="1">
    <citation type="submission" date="2018-06" db="EMBL/GenBank/DDBJ databases">
        <authorList>
            <consortium name="Pathogen Informatics"/>
            <person name="Doyle S."/>
        </authorList>
    </citation>
    <scope>NUCLEOTIDE SEQUENCE [LARGE SCALE GENOMIC DNA]</scope>
    <source>
        <strain evidence="2 3">NCTC11978</strain>
    </source>
</reference>
<dbReference type="EMBL" id="UGNY01000001">
    <property type="protein sequence ID" value="STX38732.1"/>
    <property type="molecule type" value="Genomic_DNA"/>
</dbReference>
<feature type="chain" id="PRO_5016690358" evidence="1">
    <location>
        <begin position="22"/>
        <end position="244"/>
    </location>
</feature>
<keyword evidence="2" id="KW-0812">Transmembrane</keyword>